<evidence type="ECO:0000256" key="2">
    <source>
        <dbReference type="ARBA" id="ARBA00022679"/>
    </source>
</evidence>
<dbReference type="PROSITE" id="PS51683">
    <property type="entry name" value="SAM_OMT_II"/>
    <property type="match status" value="1"/>
</dbReference>
<dbReference type="Pfam" id="PF08100">
    <property type="entry name" value="Dimerisation"/>
    <property type="match status" value="1"/>
</dbReference>
<evidence type="ECO:0000256" key="4">
    <source>
        <dbReference type="PIRSR" id="PIRSR005739-1"/>
    </source>
</evidence>
<dbReference type="SUPFAM" id="SSF53335">
    <property type="entry name" value="S-adenosyl-L-methionine-dependent methyltransferases"/>
    <property type="match status" value="1"/>
</dbReference>
<evidence type="ECO:0000313" key="8">
    <source>
        <dbReference type="Proteomes" id="UP000029964"/>
    </source>
</evidence>
<dbReference type="InterPro" id="IPR012967">
    <property type="entry name" value="COMT_dimerisation"/>
</dbReference>
<dbReference type="InterPro" id="IPR036388">
    <property type="entry name" value="WH-like_DNA-bd_sf"/>
</dbReference>
<reference evidence="8" key="1">
    <citation type="journal article" date="2014" name="Genome Announc.">
        <title>Genome sequence and annotation of Acremonium chrysogenum, producer of the beta-lactam antibiotic cephalosporin C.</title>
        <authorList>
            <person name="Terfehr D."/>
            <person name="Dahlmann T.A."/>
            <person name="Specht T."/>
            <person name="Zadra I."/>
            <person name="Kuernsteiner H."/>
            <person name="Kueck U."/>
        </authorList>
    </citation>
    <scope>NUCLEOTIDE SEQUENCE [LARGE SCALE GENOMIC DNA]</scope>
    <source>
        <strain evidence="8">ATCC 11550 / CBS 779.69 / DSM 880 / IAM 14645 / JCM 23072 / IMI 49137</strain>
    </source>
</reference>
<gene>
    <name evidence="7" type="ORF">ACRE_090380</name>
</gene>
<organism evidence="7 8">
    <name type="scientific">Hapsidospora chrysogenum (strain ATCC 11550 / CBS 779.69 / DSM 880 / IAM 14645 / JCM 23072 / IMI 49137)</name>
    <name type="common">Acremonium chrysogenum</name>
    <dbReference type="NCBI Taxonomy" id="857340"/>
    <lineage>
        <taxon>Eukaryota</taxon>
        <taxon>Fungi</taxon>
        <taxon>Dikarya</taxon>
        <taxon>Ascomycota</taxon>
        <taxon>Pezizomycotina</taxon>
        <taxon>Sordariomycetes</taxon>
        <taxon>Hypocreomycetidae</taxon>
        <taxon>Hypocreales</taxon>
        <taxon>Bionectriaceae</taxon>
        <taxon>Hapsidospora</taxon>
    </lineage>
</organism>
<keyword evidence="3" id="KW-0949">S-adenosyl-L-methionine</keyword>
<accession>A0A086ST66</accession>
<evidence type="ECO:0000313" key="7">
    <source>
        <dbReference type="EMBL" id="KFH40298.1"/>
    </source>
</evidence>
<dbReference type="OrthoDB" id="1535081at2759"/>
<feature type="domain" description="O-methyltransferase C-terminal" evidence="5">
    <location>
        <begin position="160"/>
        <end position="368"/>
    </location>
</feature>
<dbReference type="GO" id="GO:0046983">
    <property type="term" value="F:protein dimerization activity"/>
    <property type="evidence" value="ECO:0007669"/>
    <property type="project" value="InterPro"/>
</dbReference>
<sequence length="391" mass="42856">MASQLDSLIEQLGQTTKAIQHDPAFFQDLPEQRLKLLKATQELYKTTQEAIEAYTEFLIGMAQAKVIRLFIKWKVFEAVAAHGPISISSLAEKAGADVTLITRLARMLVCTRILKQNEAGELSLAPSADIFVAPHPASALVQFGHAQVLRHLRRKEPVGRHKTITAYAYGNADLTVWEHLNSDPAGMAVFMTSMVAMSQMQPMVGSYDFSSLIAEASKSDDRALVVDVGGGKGHAVKAIAQATPGLPLSRCVVEDMDEVIQEAKATADPEMSQVQFVVTDFHKEQPVKDALIYYIRRCLHDYGDDEVVGILEQTQKSMANDSKLLIVEQILDNPPDPFAAATDVFISTIGGKERTMDDFEHVTSRAGLRIVKVHRSPGSDVGIIECEKTAP</sequence>
<dbReference type="Gene3D" id="3.40.50.150">
    <property type="entry name" value="Vaccinia Virus protein VP39"/>
    <property type="match status" value="1"/>
</dbReference>
<dbReference type="InterPro" id="IPR016461">
    <property type="entry name" value="COMT-like"/>
</dbReference>
<proteinExistence type="predicted"/>
<dbReference type="Proteomes" id="UP000029964">
    <property type="component" value="Unassembled WGS sequence"/>
</dbReference>
<name>A0A086ST66_HAPC1</name>
<keyword evidence="2 7" id="KW-0808">Transferase</keyword>
<dbReference type="AlphaFoldDB" id="A0A086ST66"/>
<evidence type="ECO:0000259" key="6">
    <source>
        <dbReference type="Pfam" id="PF08100"/>
    </source>
</evidence>
<dbReference type="Pfam" id="PF00891">
    <property type="entry name" value="Methyltransf_2"/>
    <property type="match status" value="1"/>
</dbReference>
<dbReference type="PIRSF" id="PIRSF005739">
    <property type="entry name" value="O-mtase"/>
    <property type="match status" value="1"/>
</dbReference>
<comment type="caution">
    <text evidence="7">The sequence shown here is derived from an EMBL/GenBank/DDBJ whole genome shotgun (WGS) entry which is preliminary data.</text>
</comment>
<dbReference type="InterPro" id="IPR036390">
    <property type="entry name" value="WH_DNA-bd_sf"/>
</dbReference>
<protein>
    <submittedName>
        <fullName evidence="7">Demethylsterigmatocystin 6-O-methyltransferase-like protein</fullName>
    </submittedName>
</protein>
<feature type="domain" description="O-methyltransferase dimerisation" evidence="6">
    <location>
        <begin position="57"/>
        <end position="132"/>
    </location>
</feature>
<dbReference type="InterPro" id="IPR001077">
    <property type="entry name" value="COMT_C"/>
</dbReference>
<dbReference type="HOGENOM" id="CLU_005533_5_2_1"/>
<evidence type="ECO:0000259" key="5">
    <source>
        <dbReference type="Pfam" id="PF00891"/>
    </source>
</evidence>
<dbReference type="STRING" id="857340.A0A086ST66"/>
<dbReference type="EMBL" id="JPKY01000239">
    <property type="protein sequence ID" value="KFH40298.1"/>
    <property type="molecule type" value="Genomic_DNA"/>
</dbReference>
<evidence type="ECO:0000256" key="3">
    <source>
        <dbReference type="ARBA" id="ARBA00022691"/>
    </source>
</evidence>
<dbReference type="PANTHER" id="PTHR43712:SF4">
    <property type="entry name" value="O-METHYLTRANSFERASE DOMAIN-CONTAINING PROTEIN"/>
    <property type="match status" value="1"/>
</dbReference>
<dbReference type="GO" id="GO:0032259">
    <property type="term" value="P:methylation"/>
    <property type="evidence" value="ECO:0007669"/>
    <property type="project" value="UniProtKB-KW"/>
</dbReference>
<dbReference type="Gene3D" id="1.10.10.10">
    <property type="entry name" value="Winged helix-like DNA-binding domain superfamily/Winged helix DNA-binding domain"/>
    <property type="match status" value="1"/>
</dbReference>
<dbReference type="InterPro" id="IPR029063">
    <property type="entry name" value="SAM-dependent_MTases_sf"/>
</dbReference>
<keyword evidence="1 7" id="KW-0489">Methyltransferase</keyword>
<dbReference type="GO" id="GO:0008171">
    <property type="term" value="F:O-methyltransferase activity"/>
    <property type="evidence" value="ECO:0007669"/>
    <property type="project" value="InterPro"/>
</dbReference>
<feature type="active site" description="Proton acceptor" evidence="4">
    <location>
        <position position="300"/>
    </location>
</feature>
<dbReference type="PANTHER" id="PTHR43712">
    <property type="entry name" value="PUTATIVE (AFU_ORTHOLOGUE AFUA_4G14580)-RELATED"/>
    <property type="match status" value="1"/>
</dbReference>
<keyword evidence="8" id="KW-1185">Reference proteome</keyword>
<evidence type="ECO:0000256" key="1">
    <source>
        <dbReference type="ARBA" id="ARBA00022603"/>
    </source>
</evidence>
<dbReference type="SUPFAM" id="SSF46785">
    <property type="entry name" value="Winged helix' DNA-binding domain"/>
    <property type="match status" value="1"/>
</dbReference>